<keyword evidence="1" id="KW-0812">Transmembrane</keyword>
<name>A0A1H7T5R0_STRJI</name>
<keyword evidence="1" id="KW-1133">Transmembrane helix</keyword>
<gene>
    <name evidence="3" type="ORF">SAMN05414137_11390</name>
</gene>
<reference evidence="4" key="1">
    <citation type="submission" date="2016-10" db="EMBL/GenBank/DDBJ databases">
        <authorList>
            <person name="Varghese N."/>
        </authorList>
    </citation>
    <scope>NUCLEOTIDE SEQUENCE [LARGE SCALE GENOMIC DNA]</scope>
    <source>
        <strain evidence="4">DSM 45096 / BCRC 16803 / CGMCC 4.1857 / CIP 109030 / JCM 12277 / KCTC 19219 / NBRC 100920 / 33214</strain>
    </source>
</reference>
<dbReference type="AlphaFoldDB" id="A0A1H7T5R0"/>
<dbReference type="eggNOG" id="ENOG5032ZM5">
    <property type="taxonomic scope" value="Bacteria"/>
</dbReference>
<dbReference type="Proteomes" id="UP000183015">
    <property type="component" value="Unassembled WGS sequence"/>
</dbReference>
<evidence type="ECO:0000313" key="4">
    <source>
        <dbReference type="Proteomes" id="UP000183015"/>
    </source>
</evidence>
<keyword evidence="1" id="KW-0472">Membrane</keyword>
<organism evidence="3 4">
    <name type="scientific">Streptacidiphilus jiangxiensis</name>
    <dbReference type="NCBI Taxonomy" id="235985"/>
    <lineage>
        <taxon>Bacteria</taxon>
        <taxon>Bacillati</taxon>
        <taxon>Actinomycetota</taxon>
        <taxon>Actinomycetes</taxon>
        <taxon>Kitasatosporales</taxon>
        <taxon>Streptomycetaceae</taxon>
        <taxon>Streptacidiphilus</taxon>
    </lineage>
</organism>
<protein>
    <submittedName>
        <fullName evidence="3">Putative Flp pilus-assembly TadE/G-like</fullName>
    </submittedName>
</protein>
<evidence type="ECO:0000259" key="2">
    <source>
        <dbReference type="Pfam" id="PF13400"/>
    </source>
</evidence>
<proteinExistence type="predicted"/>
<dbReference type="Pfam" id="PF13400">
    <property type="entry name" value="Tad"/>
    <property type="match status" value="1"/>
</dbReference>
<keyword evidence="4" id="KW-1185">Reference proteome</keyword>
<sequence>MPGSNGDADDSGAVSFFVVGCVVIFFALAGLAFDGGGKVHEEEQADAVAREAARAACEQIDQAAVLHGVYRLDPGYAKQAAHDYVSSAQMTTLQVTVVAPDVCKVRVSADYKTQLLGLIGVSDLPVSGSGQARFVYGVNGPEG</sequence>
<dbReference type="EMBL" id="FOAZ01000013">
    <property type="protein sequence ID" value="SEL80153.1"/>
    <property type="molecule type" value="Genomic_DNA"/>
</dbReference>
<feature type="transmembrane region" description="Helical" evidence="1">
    <location>
        <begin position="12"/>
        <end position="33"/>
    </location>
</feature>
<evidence type="ECO:0000256" key="1">
    <source>
        <dbReference type="SAM" id="Phobius"/>
    </source>
</evidence>
<feature type="domain" description="Putative Flp pilus-assembly TadG-like N-terminal" evidence="2">
    <location>
        <begin position="12"/>
        <end position="56"/>
    </location>
</feature>
<dbReference type="STRING" id="235985.SAMN05414137_11390"/>
<dbReference type="InterPro" id="IPR028087">
    <property type="entry name" value="Tad_N"/>
</dbReference>
<evidence type="ECO:0000313" key="3">
    <source>
        <dbReference type="EMBL" id="SEL80153.1"/>
    </source>
</evidence>
<accession>A0A1H7T5R0</accession>